<dbReference type="GO" id="GO:0050808">
    <property type="term" value="P:synapse organization"/>
    <property type="evidence" value="ECO:0007669"/>
    <property type="project" value="TreeGrafter"/>
</dbReference>
<dbReference type="Proteomes" id="UP001279410">
    <property type="component" value="Unassembled WGS sequence"/>
</dbReference>
<feature type="domain" description="Ig-like" evidence="1">
    <location>
        <begin position="76"/>
        <end position="162"/>
    </location>
</feature>
<evidence type="ECO:0000259" key="1">
    <source>
        <dbReference type="PROSITE" id="PS50835"/>
    </source>
</evidence>
<dbReference type="GO" id="GO:0005886">
    <property type="term" value="C:plasma membrane"/>
    <property type="evidence" value="ECO:0007669"/>
    <property type="project" value="TreeGrafter"/>
</dbReference>
<reference evidence="2" key="1">
    <citation type="submission" date="2022-08" db="EMBL/GenBank/DDBJ databases">
        <title>Genome sequencing of akame (Lates japonicus).</title>
        <authorList>
            <person name="Hashiguchi Y."/>
            <person name="Takahashi H."/>
        </authorList>
    </citation>
    <scope>NUCLEOTIDE SEQUENCE</scope>
    <source>
        <strain evidence="2">Kochi</strain>
    </source>
</reference>
<name>A0AAD3NKS4_LATJO</name>
<dbReference type="GO" id="GO:0043025">
    <property type="term" value="C:neuronal cell body"/>
    <property type="evidence" value="ECO:0007669"/>
    <property type="project" value="TreeGrafter"/>
</dbReference>
<dbReference type="SMART" id="SM00409">
    <property type="entry name" value="IG"/>
    <property type="match status" value="2"/>
</dbReference>
<dbReference type="CDD" id="cd00096">
    <property type="entry name" value="Ig"/>
    <property type="match status" value="1"/>
</dbReference>
<dbReference type="InterPro" id="IPR050958">
    <property type="entry name" value="Cell_Adh-Cytoskel_Orgn"/>
</dbReference>
<dbReference type="PANTHER" id="PTHR45080">
    <property type="entry name" value="CONTACTIN 5"/>
    <property type="match status" value="1"/>
</dbReference>
<organism evidence="2 3">
    <name type="scientific">Lates japonicus</name>
    <name type="common">Japanese lates</name>
    <dbReference type="NCBI Taxonomy" id="270547"/>
    <lineage>
        <taxon>Eukaryota</taxon>
        <taxon>Metazoa</taxon>
        <taxon>Chordata</taxon>
        <taxon>Craniata</taxon>
        <taxon>Vertebrata</taxon>
        <taxon>Euteleostomi</taxon>
        <taxon>Actinopterygii</taxon>
        <taxon>Neopterygii</taxon>
        <taxon>Teleostei</taxon>
        <taxon>Neoteleostei</taxon>
        <taxon>Acanthomorphata</taxon>
        <taxon>Carangaria</taxon>
        <taxon>Carangaria incertae sedis</taxon>
        <taxon>Centropomidae</taxon>
        <taxon>Lates</taxon>
    </lineage>
</organism>
<keyword evidence="3" id="KW-1185">Reference proteome</keyword>
<dbReference type="InterPro" id="IPR007110">
    <property type="entry name" value="Ig-like_dom"/>
</dbReference>
<feature type="domain" description="Ig-like" evidence="1">
    <location>
        <begin position="167"/>
        <end position="253"/>
    </location>
</feature>
<dbReference type="InterPro" id="IPR003598">
    <property type="entry name" value="Ig_sub2"/>
</dbReference>
<dbReference type="SUPFAM" id="SSF48726">
    <property type="entry name" value="Immunoglobulin"/>
    <property type="match status" value="3"/>
</dbReference>
<sequence length="255" mass="27667">MPKVTLNHKSAGEERMEYPFPTVTSRTHGTITLSRGGLHITNLWVDDEAAYICEAQNHFGKIQTHARITLTGLVSPVIAMSPAVLSVIKDQQVTLPCVLLTVNPLPERQWLHNYGLVTSDQYVTVRRDGSLHIDRVRLDDAGDYTCLAENVVGATNHTTTVNVYVIPTIQHGPQVFSTIEGTPISLPCRASGEPIPDITWAKGGELLNLGGPAFFLDSDGSLRIVSPSGNETGEFICTATNAAGYASRKVQLTVY</sequence>
<dbReference type="InterPro" id="IPR003599">
    <property type="entry name" value="Ig_sub"/>
</dbReference>
<dbReference type="InterPro" id="IPR036179">
    <property type="entry name" value="Ig-like_dom_sf"/>
</dbReference>
<dbReference type="EMBL" id="BRZM01002448">
    <property type="protein sequence ID" value="GLD74726.1"/>
    <property type="molecule type" value="Genomic_DNA"/>
</dbReference>
<protein>
    <submittedName>
        <fullName evidence="2">Hemicentin-1</fullName>
    </submittedName>
</protein>
<dbReference type="GO" id="GO:0007156">
    <property type="term" value="P:homophilic cell adhesion via plasma membrane adhesion molecules"/>
    <property type="evidence" value="ECO:0007669"/>
    <property type="project" value="TreeGrafter"/>
</dbReference>
<evidence type="ECO:0000313" key="3">
    <source>
        <dbReference type="Proteomes" id="UP001279410"/>
    </source>
</evidence>
<dbReference type="InterPro" id="IPR013098">
    <property type="entry name" value="Ig_I-set"/>
</dbReference>
<proteinExistence type="predicted"/>
<dbReference type="Pfam" id="PF07679">
    <property type="entry name" value="I-set"/>
    <property type="match status" value="1"/>
</dbReference>
<dbReference type="SMART" id="SM00408">
    <property type="entry name" value="IGc2"/>
    <property type="match status" value="2"/>
</dbReference>
<evidence type="ECO:0000313" key="2">
    <source>
        <dbReference type="EMBL" id="GLD74726.1"/>
    </source>
</evidence>
<dbReference type="FunFam" id="2.60.40.10:FF:000890">
    <property type="entry name" value="Hemicentin 1"/>
    <property type="match status" value="1"/>
</dbReference>
<dbReference type="Gene3D" id="2.60.40.10">
    <property type="entry name" value="Immunoglobulins"/>
    <property type="match status" value="3"/>
</dbReference>
<comment type="caution">
    <text evidence="2">The sequence shown here is derived from an EMBL/GenBank/DDBJ whole genome shotgun (WGS) entry which is preliminary data.</text>
</comment>
<dbReference type="AlphaFoldDB" id="A0AAD3NKS4"/>
<dbReference type="PANTHER" id="PTHR45080:SF34">
    <property type="entry name" value="MYOSIN LIGHT CHAIN KINASE, SMOOTH MUSCLE-LIKE"/>
    <property type="match status" value="1"/>
</dbReference>
<feature type="non-terminal residue" evidence="2">
    <location>
        <position position="1"/>
    </location>
</feature>
<dbReference type="InterPro" id="IPR013783">
    <property type="entry name" value="Ig-like_fold"/>
</dbReference>
<dbReference type="GO" id="GO:0008046">
    <property type="term" value="F:axon guidance receptor activity"/>
    <property type="evidence" value="ECO:0007669"/>
    <property type="project" value="TreeGrafter"/>
</dbReference>
<accession>A0AAD3NKS4</accession>
<dbReference type="FunFam" id="2.60.40.10:FF:000186">
    <property type="entry name" value="Hemicentin 1"/>
    <property type="match status" value="1"/>
</dbReference>
<gene>
    <name evidence="2" type="ORF">AKAME5_002605800</name>
</gene>
<dbReference type="Pfam" id="PF13927">
    <property type="entry name" value="Ig_3"/>
    <property type="match status" value="1"/>
</dbReference>
<dbReference type="PROSITE" id="PS50835">
    <property type="entry name" value="IG_LIKE"/>
    <property type="match status" value="2"/>
</dbReference>
<dbReference type="GO" id="GO:0030424">
    <property type="term" value="C:axon"/>
    <property type="evidence" value="ECO:0007669"/>
    <property type="project" value="TreeGrafter"/>
</dbReference>